<dbReference type="RefSeq" id="WP_012667631.1">
    <property type="nucleotide sequence ID" value="NZ_CP023567.1"/>
</dbReference>
<proteinExistence type="predicted"/>
<organism evidence="1 2">
    <name type="scientific">Erwinia pyrifoliae</name>
    <dbReference type="NCBI Taxonomy" id="79967"/>
    <lineage>
        <taxon>Bacteria</taxon>
        <taxon>Pseudomonadati</taxon>
        <taxon>Pseudomonadota</taxon>
        <taxon>Gammaproteobacteria</taxon>
        <taxon>Enterobacterales</taxon>
        <taxon>Erwiniaceae</taxon>
        <taxon>Erwinia</taxon>
    </lineage>
</organism>
<dbReference type="EMBL" id="CP103445">
    <property type="protein sequence ID" value="UWS34656.1"/>
    <property type="molecule type" value="Genomic_DNA"/>
</dbReference>
<protein>
    <submittedName>
        <fullName evidence="1">Uncharacterized protein</fullName>
    </submittedName>
</protein>
<reference evidence="1" key="1">
    <citation type="submission" date="2022-07" db="EMBL/GenBank/DDBJ databases">
        <title>Genetic diversity of Erwinia pyrifoliae.</title>
        <authorList>
            <person name="Park D.S."/>
            <person name="Ham H."/>
        </authorList>
    </citation>
    <scope>NUCLEOTIDE SEQUENCE</scope>
    <source>
        <strain evidence="1">CP201486</strain>
    </source>
</reference>
<evidence type="ECO:0000313" key="1">
    <source>
        <dbReference type="EMBL" id="UWS34656.1"/>
    </source>
</evidence>
<keyword evidence="2" id="KW-1185">Reference proteome</keyword>
<accession>A0ABY5XBC3</accession>
<evidence type="ECO:0000313" key="2">
    <source>
        <dbReference type="Proteomes" id="UP001058553"/>
    </source>
</evidence>
<name>A0ABY5XBC3_ERWPY</name>
<sequence>MTVISARNLKDAQELLYSAIYKVALACDIGCDEFLRLARKGGQRGATISKADRYFGVSLKGFTIAPNE</sequence>
<dbReference type="GeneID" id="92237517"/>
<gene>
    <name evidence="1" type="ORF">NYP84_05695</name>
</gene>
<dbReference type="Proteomes" id="UP001058553">
    <property type="component" value="Chromosome"/>
</dbReference>